<name>A0A4V3DXC6_9HYPH</name>
<evidence type="ECO:0000313" key="2">
    <source>
        <dbReference type="Proteomes" id="UP000295122"/>
    </source>
</evidence>
<sequence length="117" mass="13680">MIQPIAFRDILDLERWLEAHHSGAAELWLRIFRKASGVPSIDWNDCVLACLAWGWIDSHKRAWDDQSYVQRITPRRPNSNWSQRNIRLAEELIASGRMHPPGLARIEHARSTGRWRS</sequence>
<gene>
    <name evidence="1" type="ORF">EV668_4081</name>
</gene>
<proteinExistence type="predicted"/>
<accession>A0A4V3DXC6</accession>
<reference evidence="1 2" key="1">
    <citation type="submission" date="2019-03" db="EMBL/GenBank/DDBJ databases">
        <title>Genomic Encyclopedia of Type Strains, Phase IV (KMG-IV): sequencing the most valuable type-strain genomes for metagenomic binning, comparative biology and taxonomic classification.</title>
        <authorList>
            <person name="Goeker M."/>
        </authorList>
    </citation>
    <scope>NUCLEOTIDE SEQUENCE [LARGE SCALE GENOMIC DNA]</scope>
    <source>
        <strain evidence="1 2">DSM 25903</strain>
    </source>
</reference>
<dbReference type="RefSeq" id="WP_133773512.1">
    <property type="nucleotide sequence ID" value="NZ_SNZR01000015.1"/>
</dbReference>
<dbReference type="EMBL" id="SNZR01000015">
    <property type="protein sequence ID" value="TDR88209.1"/>
    <property type="molecule type" value="Genomic_DNA"/>
</dbReference>
<comment type="caution">
    <text evidence="1">The sequence shown here is derived from an EMBL/GenBank/DDBJ whole genome shotgun (WGS) entry which is preliminary data.</text>
</comment>
<dbReference type="AlphaFoldDB" id="A0A4V3DXC6"/>
<dbReference type="OrthoDB" id="9796999at2"/>
<dbReference type="Proteomes" id="UP000295122">
    <property type="component" value="Unassembled WGS sequence"/>
</dbReference>
<evidence type="ECO:0000313" key="1">
    <source>
        <dbReference type="EMBL" id="TDR88209.1"/>
    </source>
</evidence>
<keyword evidence="2" id="KW-1185">Reference proteome</keyword>
<protein>
    <submittedName>
        <fullName evidence="1">Uncharacterized protein</fullName>
    </submittedName>
</protein>
<organism evidence="1 2">
    <name type="scientific">Enterovirga rhinocerotis</name>
    <dbReference type="NCBI Taxonomy" id="1339210"/>
    <lineage>
        <taxon>Bacteria</taxon>
        <taxon>Pseudomonadati</taxon>
        <taxon>Pseudomonadota</taxon>
        <taxon>Alphaproteobacteria</taxon>
        <taxon>Hyphomicrobiales</taxon>
        <taxon>Methylobacteriaceae</taxon>
        <taxon>Enterovirga</taxon>
    </lineage>
</organism>